<evidence type="ECO:0000256" key="7">
    <source>
        <dbReference type="SAM" id="Phobius"/>
    </source>
</evidence>
<dbReference type="Proteomes" id="UP000594688">
    <property type="component" value="Chromosome"/>
</dbReference>
<feature type="domain" description="NADH:quinone oxidoreductase/Mrp antiporter transmembrane" evidence="8">
    <location>
        <begin position="126"/>
        <end position="414"/>
    </location>
</feature>
<dbReference type="PRINTS" id="PR01437">
    <property type="entry name" value="NUOXDRDTASE4"/>
</dbReference>
<feature type="transmembrane region" description="Helical" evidence="7">
    <location>
        <begin position="82"/>
        <end position="101"/>
    </location>
</feature>
<dbReference type="GO" id="GO:0015990">
    <property type="term" value="P:electron transport coupled proton transport"/>
    <property type="evidence" value="ECO:0007669"/>
    <property type="project" value="TreeGrafter"/>
</dbReference>
<dbReference type="InterPro" id="IPR003918">
    <property type="entry name" value="NADH_UbQ_OxRdtase"/>
</dbReference>
<comment type="subcellular location">
    <subcellularLocation>
        <location evidence="1">Endomembrane system</location>
        <topology evidence="1">Multi-pass membrane protein</topology>
    </subcellularLocation>
    <subcellularLocation>
        <location evidence="6">Membrane</location>
        <topology evidence="6">Multi-pass membrane protein</topology>
    </subcellularLocation>
</comment>
<evidence type="ECO:0000313" key="9">
    <source>
        <dbReference type="EMBL" id="QPJ62821.1"/>
    </source>
</evidence>
<dbReference type="GO" id="GO:0042773">
    <property type="term" value="P:ATP synthesis coupled electron transport"/>
    <property type="evidence" value="ECO:0007669"/>
    <property type="project" value="InterPro"/>
</dbReference>
<dbReference type="GO" id="GO:0003954">
    <property type="term" value="F:NADH dehydrogenase activity"/>
    <property type="evidence" value="ECO:0007669"/>
    <property type="project" value="TreeGrafter"/>
</dbReference>
<dbReference type="InterPro" id="IPR010227">
    <property type="entry name" value="NADH_Q_OxRdtase_chainM/4"/>
</dbReference>
<evidence type="ECO:0000256" key="6">
    <source>
        <dbReference type="RuleBase" id="RU000320"/>
    </source>
</evidence>
<evidence type="ECO:0000256" key="2">
    <source>
        <dbReference type="ARBA" id="ARBA00009025"/>
    </source>
</evidence>
<feature type="transmembrane region" description="Helical" evidence="7">
    <location>
        <begin position="108"/>
        <end position="127"/>
    </location>
</feature>
<feature type="transmembrane region" description="Helical" evidence="7">
    <location>
        <begin position="162"/>
        <end position="182"/>
    </location>
</feature>
<evidence type="ECO:0000256" key="5">
    <source>
        <dbReference type="ARBA" id="ARBA00023136"/>
    </source>
</evidence>
<feature type="transmembrane region" description="Helical" evidence="7">
    <location>
        <begin position="408"/>
        <end position="429"/>
    </location>
</feature>
<feature type="transmembrane region" description="Helical" evidence="7">
    <location>
        <begin position="450"/>
        <end position="469"/>
    </location>
</feature>
<feature type="transmembrane region" description="Helical" evidence="7">
    <location>
        <begin position="303"/>
        <end position="322"/>
    </location>
</feature>
<dbReference type="GO" id="GO:0008137">
    <property type="term" value="F:NADH dehydrogenase (ubiquinone) activity"/>
    <property type="evidence" value="ECO:0007669"/>
    <property type="project" value="InterPro"/>
</dbReference>
<dbReference type="PANTHER" id="PTHR43507">
    <property type="entry name" value="NADH-UBIQUINONE OXIDOREDUCTASE CHAIN 4"/>
    <property type="match status" value="1"/>
</dbReference>
<keyword evidence="4 7" id="KW-1133">Transmembrane helix</keyword>
<keyword evidence="5 7" id="KW-0472">Membrane</keyword>
<dbReference type="GO" id="GO:0048039">
    <property type="term" value="F:ubiquinone binding"/>
    <property type="evidence" value="ECO:0007669"/>
    <property type="project" value="TreeGrafter"/>
</dbReference>
<evidence type="ECO:0000256" key="3">
    <source>
        <dbReference type="ARBA" id="ARBA00022692"/>
    </source>
</evidence>
<sequence>MFLTFVTFLPLIGCFFLAFIPEEKSEMVKQGALAIAVADFLLSLVFYQEFDMHSSAMQFEFMVPWIEAWGIGYHVGLDGISLLLYIMTTFLTAISILASWHVKKHVKYYMMSMLALSTGMLGVFIALDFFMFYVFWEFQLVPMYLIIGVWGGPRRLYAAVKFFLYTAVGSLLMLVAIIWIYLDIHQQTGQFTTDLMFITKHLDVGLEVQQWLFLAFFLAFAIKVPMFPFHTWLPDAHVEAPTAGSVILAGVLLKMGTYGFLRFNLPLFPAASHELFPYVGWLAVIGIVYGALVAMVQEDLKKLVAYSSVSHLGFVMLGIFAFNHQGMSGALLQNINHGISTSALFLMVGMIYDRRHTRLIKEFGGLTKIIPVFSIYFMIVTLSSIGLPGMNGFVGEFLILIGMFQTDVIFALIGTSGVILAACYMLWMFQRVMFLEVTNPENEKLTDMTLREKVVMIPLIILIFWIGIYPTPFTKTFDPTIEHLIAHVNKNSGTKHGQEEGGHHAAIQSKATVAHLITTQSSTTPLVKE</sequence>
<feature type="transmembrane region" description="Helical" evidence="7">
    <location>
        <begin position="211"/>
        <end position="233"/>
    </location>
</feature>
<dbReference type="GO" id="GO:0016020">
    <property type="term" value="C:membrane"/>
    <property type="evidence" value="ECO:0007669"/>
    <property type="project" value="UniProtKB-SubCell"/>
</dbReference>
<protein>
    <submittedName>
        <fullName evidence="9">NADH-quinone oxidoreductase subunit M</fullName>
        <ecNumber evidence="9">1.6.5.11</ecNumber>
    </submittedName>
</protein>
<evidence type="ECO:0000259" key="8">
    <source>
        <dbReference type="Pfam" id="PF00361"/>
    </source>
</evidence>
<evidence type="ECO:0000313" key="10">
    <source>
        <dbReference type="Proteomes" id="UP000594688"/>
    </source>
</evidence>
<dbReference type="GO" id="GO:0012505">
    <property type="term" value="C:endomembrane system"/>
    <property type="evidence" value="ECO:0007669"/>
    <property type="project" value="UniProtKB-SubCell"/>
</dbReference>
<feature type="transmembrane region" description="Helical" evidence="7">
    <location>
        <begin position="133"/>
        <end position="150"/>
    </location>
</feature>
<keyword evidence="3 6" id="KW-0812">Transmembrane</keyword>
<evidence type="ECO:0000256" key="4">
    <source>
        <dbReference type="ARBA" id="ARBA00022989"/>
    </source>
</evidence>
<feature type="transmembrane region" description="Helical" evidence="7">
    <location>
        <begin position="373"/>
        <end position="402"/>
    </location>
</feature>
<feature type="transmembrane region" description="Helical" evidence="7">
    <location>
        <begin position="245"/>
        <end position="263"/>
    </location>
</feature>
<dbReference type="EC" id="1.6.5.11" evidence="9"/>
<accession>A0A7T0G1G3</accession>
<reference evidence="9 10" key="1">
    <citation type="submission" date="2020-02" db="EMBL/GenBank/DDBJ databases">
        <title>Genomic and physiological characterization of two novel Nitrospinaceae genera.</title>
        <authorList>
            <person name="Mueller A.J."/>
            <person name="Jung M.-Y."/>
            <person name="Strachan C.R."/>
            <person name="Herbold C.W."/>
            <person name="Kirkegaard R.H."/>
            <person name="Daims H."/>
        </authorList>
    </citation>
    <scope>NUCLEOTIDE SEQUENCE [LARGE SCALE GENOMIC DNA]</scope>
    <source>
        <strain evidence="9">EB</strain>
    </source>
</reference>
<dbReference type="NCBIfam" id="NF004499">
    <property type="entry name" value="PRK05846.1-3"/>
    <property type="match status" value="1"/>
</dbReference>
<feature type="transmembrane region" description="Helical" evidence="7">
    <location>
        <begin position="275"/>
        <end position="296"/>
    </location>
</feature>
<dbReference type="InterPro" id="IPR001750">
    <property type="entry name" value="ND/Mrp_TM"/>
</dbReference>
<dbReference type="Pfam" id="PF00361">
    <property type="entry name" value="Proton_antipo_M"/>
    <property type="match status" value="1"/>
</dbReference>
<dbReference type="PANTHER" id="PTHR43507:SF1">
    <property type="entry name" value="NADH-UBIQUINONE OXIDOREDUCTASE CHAIN 4"/>
    <property type="match status" value="1"/>
</dbReference>
<feature type="transmembrane region" description="Helical" evidence="7">
    <location>
        <begin position="334"/>
        <end position="352"/>
    </location>
</feature>
<evidence type="ECO:0000256" key="1">
    <source>
        <dbReference type="ARBA" id="ARBA00004127"/>
    </source>
</evidence>
<keyword evidence="9" id="KW-0560">Oxidoreductase</keyword>
<comment type="similarity">
    <text evidence="2">Belongs to the complex I subunit 4 family.</text>
</comment>
<dbReference type="KEGG" id="nli:G3M70_13420"/>
<dbReference type="EMBL" id="CP048685">
    <property type="protein sequence ID" value="QPJ62821.1"/>
    <property type="molecule type" value="Genomic_DNA"/>
</dbReference>
<dbReference type="NCBIfam" id="TIGR01972">
    <property type="entry name" value="NDH_I_M"/>
    <property type="match status" value="1"/>
</dbReference>
<proteinExistence type="inferred from homology"/>
<name>A0A7T0G1G3_9BACT</name>
<gene>
    <name evidence="9" type="ORF">G3M70_13420</name>
</gene>
<dbReference type="AlphaFoldDB" id="A0A7T0G1G3"/>
<organism evidence="9 10">
    <name type="scientific">Candidatus Nitronauta litoralis</name>
    <dbReference type="NCBI Taxonomy" id="2705533"/>
    <lineage>
        <taxon>Bacteria</taxon>
        <taxon>Pseudomonadati</taxon>
        <taxon>Nitrospinota/Tectimicrobiota group</taxon>
        <taxon>Nitrospinota</taxon>
        <taxon>Nitrospinia</taxon>
        <taxon>Nitrospinales</taxon>
        <taxon>Nitrospinaceae</taxon>
        <taxon>Candidatus Nitronauta</taxon>
    </lineage>
</organism>